<evidence type="ECO:0000256" key="3">
    <source>
        <dbReference type="ARBA" id="ARBA00022737"/>
    </source>
</evidence>
<dbReference type="GO" id="GO:0034080">
    <property type="term" value="P:CENP-A containing chromatin assembly"/>
    <property type="evidence" value="ECO:0007669"/>
    <property type="project" value="TreeGrafter"/>
</dbReference>
<sequence>MAENGEQEALNQMIQGKRHLLIKDYYSAAQSFEKVCQLLDTKYGKCSDQCGDAYLNYGIALLELARQETGANEGLVNAKINDPSGSEDEDEEEGDGDGEEEGDEEGNEEDEEANEGKTDDEGKKTDVEEDLAVSDQEQTKEDEKTSEDQVKKTEPSESNNVTVNGKDPEAVITKEAGDENGESTEIKKDPINEPCGSSAGPPDDLNEPSTSTGIKRSDDDDDGEPTNTEIAWEVLSIAKEIFTRQLSNGEDVKYKLAEALQKLGEIATEWENNELAIDLLTQCLNLREQSLPEDDRLIAETHYHIGNAHSFISQIEKANECFQKAIDVIKKRIDNKKRSLEDEKIDQETTFNIKEEIQELEDLLPEMVARIEDRADQMMATIKDALKLAANDKEEEERAAKLKAMEPKPVNNISHLVKRKRVDNVESNGTTGGTKKLCTNEHQAKEVEKTDVS</sequence>
<comment type="similarity">
    <text evidence="2">Belongs to the NASP family.</text>
</comment>
<reference evidence="8" key="2">
    <citation type="submission" date="2015-06" db="UniProtKB">
        <authorList>
            <consortium name="EnsemblMetazoa"/>
        </authorList>
    </citation>
    <scope>IDENTIFICATION</scope>
</reference>
<gene>
    <name evidence="8" type="primary">107371395</name>
</gene>
<dbReference type="AlphaFoldDB" id="T1JUA0"/>
<dbReference type="Gene3D" id="1.25.40.10">
    <property type="entry name" value="Tetratricopeptide repeat domain"/>
    <property type="match status" value="1"/>
</dbReference>
<dbReference type="SUPFAM" id="SSF48452">
    <property type="entry name" value="TPR-like"/>
    <property type="match status" value="1"/>
</dbReference>
<feature type="region of interest" description="Disordered" evidence="7">
    <location>
        <begin position="74"/>
        <end position="226"/>
    </location>
</feature>
<dbReference type="EMBL" id="CAEY01000775">
    <property type="status" value="NOT_ANNOTATED_CDS"/>
    <property type="molecule type" value="Genomic_DNA"/>
</dbReference>
<dbReference type="PANTHER" id="PTHR15081">
    <property type="entry name" value="NUCLEAR AUTOANTIGENIC SPERM PROTEIN NASP -RELATED"/>
    <property type="match status" value="1"/>
</dbReference>
<proteinExistence type="inferred from homology"/>
<dbReference type="HOGENOM" id="CLU_010162_3_0_1"/>
<dbReference type="GO" id="GO:0006335">
    <property type="term" value="P:DNA replication-dependent chromatin assembly"/>
    <property type="evidence" value="ECO:0007669"/>
    <property type="project" value="TreeGrafter"/>
</dbReference>
<dbReference type="Proteomes" id="UP000015104">
    <property type="component" value="Unassembled WGS sequence"/>
</dbReference>
<feature type="compositionally biased region" description="Basic and acidic residues" evidence="7">
    <location>
        <begin position="114"/>
        <end position="126"/>
    </location>
</feature>
<dbReference type="STRING" id="32264.T1JUA0"/>
<dbReference type="PANTHER" id="PTHR15081:SF1">
    <property type="entry name" value="NUCLEAR AUTOANTIGENIC SPERM PROTEIN"/>
    <property type="match status" value="1"/>
</dbReference>
<dbReference type="SMART" id="SM00028">
    <property type="entry name" value="TPR"/>
    <property type="match status" value="2"/>
</dbReference>
<keyword evidence="3" id="KW-0677">Repeat</keyword>
<dbReference type="InterPro" id="IPR019734">
    <property type="entry name" value="TPR_rpt"/>
</dbReference>
<dbReference type="OMA" id="IDDIDAC"/>
<protein>
    <submittedName>
        <fullName evidence="8">Uncharacterized protein</fullName>
    </submittedName>
</protein>
<evidence type="ECO:0000256" key="7">
    <source>
        <dbReference type="SAM" id="MobiDB-lite"/>
    </source>
</evidence>
<dbReference type="GO" id="GO:0005654">
    <property type="term" value="C:nucleoplasm"/>
    <property type="evidence" value="ECO:0007669"/>
    <property type="project" value="TreeGrafter"/>
</dbReference>
<dbReference type="InterPro" id="IPR051730">
    <property type="entry name" value="NASP-like"/>
</dbReference>
<dbReference type="EnsemblMetazoa" id="tetur02g00160.1">
    <property type="protein sequence ID" value="tetur02g00160.1"/>
    <property type="gene ID" value="tetur02g00160"/>
</dbReference>
<evidence type="ECO:0000313" key="9">
    <source>
        <dbReference type="Proteomes" id="UP000015104"/>
    </source>
</evidence>
<accession>T1JUA0</accession>
<feature type="repeat" description="TPR" evidence="6">
    <location>
        <begin position="299"/>
        <end position="332"/>
    </location>
</feature>
<dbReference type="GO" id="GO:0042393">
    <property type="term" value="F:histone binding"/>
    <property type="evidence" value="ECO:0007669"/>
    <property type="project" value="TreeGrafter"/>
</dbReference>
<keyword evidence="4 6" id="KW-0802">TPR repeat</keyword>
<evidence type="ECO:0000256" key="6">
    <source>
        <dbReference type="PROSITE-ProRule" id="PRU00339"/>
    </source>
</evidence>
<dbReference type="Pfam" id="PF13424">
    <property type="entry name" value="TPR_12"/>
    <property type="match status" value="1"/>
</dbReference>
<reference evidence="9" key="1">
    <citation type="submission" date="2011-08" db="EMBL/GenBank/DDBJ databases">
        <authorList>
            <person name="Rombauts S."/>
        </authorList>
    </citation>
    <scope>NUCLEOTIDE SEQUENCE</scope>
    <source>
        <strain evidence="9">London</strain>
    </source>
</reference>
<evidence type="ECO:0000256" key="4">
    <source>
        <dbReference type="ARBA" id="ARBA00022803"/>
    </source>
</evidence>
<keyword evidence="5" id="KW-0539">Nucleus</keyword>
<dbReference type="OrthoDB" id="5587616at2759"/>
<dbReference type="KEGG" id="tut:107371395"/>
<dbReference type="InterPro" id="IPR011990">
    <property type="entry name" value="TPR-like_helical_dom_sf"/>
</dbReference>
<evidence type="ECO:0000313" key="8">
    <source>
        <dbReference type="EnsemblMetazoa" id="tetur02g00160.1"/>
    </source>
</evidence>
<evidence type="ECO:0000256" key="2">
    <source>
        <dbReference type="ARBA" id="ARBA00008402"/>
    </source>
</evidence>
<dbReference type="eggNOG" id="KOG4563">
    <property type="taxonomic scope" value="Eukaryota"/>
</dbReference>
<comment type="subcellular location">
    <subcellularLocation>
        <location evidence="1">Nucleus</location>
    </subcellularLocation>
</comment>
<feature type="compositionally biased region" description="Basic and acidic residues" evidence="7">
    <location>
        <begin position="137"/>
        <end position="155"/>
    </location>
</feature>
<keyword evidence="9" id="KW-1185">Reference proteome</keyword>
<evidence type="ECO:0000256" key="5">
    <source>
        <dbReference type="ARBA" id="ARBA00023242"/>
    </source>
</evidence>
<name>T1JUA0_TETUR</name>
<feature type="compositionally biased region" description="Basic and acidic residues" evidence="7">
    <location>
        <begin position="438"/>
        <end position="453"/>
    </location>
</feature>
<evidence type="ECO:0000256" key="1">
    <source>
        <dbReference type="ARBA" id="ARBA00004123"/>
    </source>
</evidence>
<dbReference type="PROSITE" id="PS50005">
    <property type="entry name" value="TPR"/>
    <property type="match status" value="1"/>
</dbReference>
<organism evidence="8 9">
    <name type="scientific">Tetranychus urticae</name>
    <name type="common">Two-spotted spider mite</name>
    <dbReference type="NCBI Taxonomy" id="32264"/>
    <lineage>
        <taxon>Eukaryota</taxon>
        <taxon>Metazoa</taxon>
        <taxon>Ecdysozoa</taxon>
        <taxon>Arthropoda</taxon>
        <taxon>Chelicerata</taxon>
        <taxon>Arachnida</taxon>
        <taxon>Acari</taxon>
        <taxon>Acariformes</taxon>
        <taxon>Trombidiformes</taxon>
        <taxon>Prostigmata</taxon>
        <taxon>Eleutherengona</taxon>
        <taxon>Raphignathae</taxon>
        <taxon>Tetranychoidea</taxon>
        <taxon>Tetranychidae</taxon>
        <taxon>Tetranychus</taxon>
    </lineage>
</organism>
<feature type="compositionally biased region" description="Acidic residues" evidence="7">
    <location>
        <begin position="85"/>
        <end position="113"/>
    </location>
</feature>
<feature type="region of interest" description="Disordered" evidence="7">
    <location>
        <begin position="421"/>
        <end position="453"/>
    </location>
</feature>